<accession>A0A916KAH3</accession>
<organism evidence="1 2">
    <name type="scientific">Paenibacillus solanacearum</name>
    <dbReference type="NCBI Taxonomy" id="2048548"/>
    <lineage>
        <taxon>Bacteria</taxon>
        <taxon>Bacillati</taxon>
        <taxon>Bacillota</taxon>
        <taxon>Bacilli</taxon>
        <taxon>Bacillales</taxon>
        <taxon>Paenibacillaceae</taxon>
        <taxon>Paenibacillus</taxon>
    </lineage>
</organism>
<evidence type="ECO:0000313" key="1">
    <source>
        <dbReference type="EMBL" id="CAG7652734.1"/>
    </source>
</evidence>
<protein>
    <submittedName>
        <fullName evidence="1">Uncharacterized protein</fullName>
    </submittedName>
</protein>
<gene>
    <name evidence="1" type="ORF">PAESOLCIP111_06614</name>
</gene>
<evidence type="ECO:0000313" key="2">
    <source>
        <dbReference type="Proteomes" id="UP000693672"/>
    </source>
</evidence>
<keyword evidence="2" id="KW-1185">Reference proteome</keyword>
<dbReference type="AlphaFoldDB" id="A0A916KAH3"/>
<dbReference type="EMBL" id="CAJVAS010000076">
    <property type="protein sequence ID" value="CAG7652734.1"/>
    <property type="molecule type" value="Genomic_DNA"/>
</dbReference>
<comment type="caution">
    <text evidence="1">The sequence shown here is derived from an EMBL/GenBank/DDBJ whole genome shotgun (WGS) entry which is preliminary data.</text>
</comment>
<name>A0A916KAH3_9BACL</name>
<proteinExistence type="predicted"/>
<reference evidence="1" key="1">
    <citation type="submission" date="2021-06" db="EMBL/GenBank/DDBJ databases">
        <authorList>
            <person name="Criscuolo A."/>
        </authorList>
    </citation>
    <scope>NUCLEOTIDE SEQUENCE</scope>
    <source>
        <strain evidence="1">CIP111600</strain>
    </source>
</reference>
<dbReference type="Proteomes" id="UP000693672">
    <property type="component" value="Unassembled WGS sequence"/>
</dbReference>
<sequence>MNVNIYLPKKIRKTLFNMLFHILRTMEIDRLDSMHIYAYDLNDFFYRILQQIYISAAAVFKF</sequence>